<dbReference type="NCBIfam" id="NF033516">
    <property type="entry name" value="transpos_IS3"/>
    <property type="match status" value="1"/>
</dbReference>
<dbReference type="InterPro" id="IPR002514">
    <property type="entry name" value="Transposase_8"/>
</dbReference>
<organism evidence="3">
    <name type="scientific">Thermorudis sp</name>
    <dbReference type="NCBI Taxonomy" id="1969470"/>
    <lineage>
        <taxon>Bacteria</taxon>
        <taxon>Pseudomonadati</taxon>
        <taxon>Thermomicrobiota</taxon>
        <taxon>Thermomicrobia</taxon>
        <taxon>Thermomicrobia incertae sedis</taxon>
        <taxon>Thermorudis</taxon>
    </lineage>
</organism>
<dbReference type="Pfam" id="PF13333">
    <property type="entry name" value="rve_2"/>
    <property type="match status" value="1"/>
</dbReference>
<protein>
    <submittedName>
        <fullName evidence="3">IS3 family transposase</fullName>
    </submittedName>
</protein>
<dbReference type="PROSITE" id="PS50994">
    <property type="entry name" value="INTEGRASE"/>
    <property type="match status" value="1"/>
</dbReference>
<dbReference type="InterPro" id="IPR012337">
    <property type="entry name" value="RNaseH-like_sf"/>
</dbReference>
<name>A0A7C2WRD7_9BACT</name>
<dbReference type="InterPro" id="IPR009057">
    <property type="entry name" value="Homeodomain-like_sf"/>
</dbReference>
<dbReference type="Pfam" id="PF01527">
    <property type="entry name" value="HTH_Tnp_1"/>
    <property type="match status" value="1"/>
</dbReference>
<dbReference type="InterPro" id="IPR036397">
    <property type="entry name" value="RNaseH_sf"/>
</dbReference>
<proteinExistence type="predicted"/>
<dbReference type="GO" id="GO:0015074">
    <property type="term" value="P:DNA integration"/>
    <property type="evidence" value="ECO:0007669"/>
    <property type="project" value="InterPro"/>
</dbReference>
<dbReference type="InterPro" id="IPR036388">
    <property type="entry name" value="WH-like_DNA-bd_sf"/>
</dbReference>
<feature type="coiled-coil region" evidence="1">
    <location>
        <begin position="60"/>
        <end position="87"/>
    </location>
</feature>
<evidence type="ECO:0000259" key="2">
    <source>
        <dbReference type="PROSITE" id="PS50994"/>
    </source>
</evidence>
<feature type="domain" description="Integrase catalytic" evidence="2">
    <location>
        <begin position="225"/>
        <end position="388"/>
    </location>
</feature>
<gene>
    <name evidence="3" type="ORF">ENP13_07000</name>
</gene>
<dbReference type="SUPFAM" id="SSF53098">
    <property type="entry name" value="Ribonuclease H-like"/>
    <property type="match status" value="1"/>
</dbReference>
<dbReference type="AlphaFoldDB" id="A0A7C2WRD7"/>
<evidence type="ECO:0000256" key="1">
    <source>
        <dbReference type="SAM" id="Coils"/>
    </source>
</evidence>
<evidence type="ECO:0000313" key="3">
    <source>
        <dbReference type="EMBL" id="HEX70977.1"/>
    </source>
</evidence>
<dbReference type="InterPro" id="IPR048020">
    <property type="entry name" value="Transpos_IS3"/>
</dbReference>
<dbReference type="Gene3D" id="1.10.10.10">
    <property type="entry name" value="Winged helix-like DNA-binding domain superfamily/Winged helix DNA-binding domain"/>
    <property type="match status" value="1"/>
</dbReference>
<accession>A0A7C2WRD7</accession>
<dbReference type="Pfam" id="PF00665">
    <property type="entry name" value="rve"/>
    <property type="match status" value="1"/>
</dbReference>
<reference evidence="3" key="1">
    <citation type="journal article" date="2020" name="mSystems">
        <title>Genome- and Community-Level Interaction Insights into Carbon Utilization and Element Cycling Functions of Hydrothermarchaeota in Hydrothermal Sediment.</title>
        <authorList>
            <person name="Zhou Z."/>
            <person name="Liu Y."/>
            <person name="Xu W."/>
            <person name="Pan J."/>
            <person name="Luo Z.H."/>
            <person name="Li M."/>
        </authorList>
    </citation>
    <scope>NUCLEOTIDE SEQUENCE [LARGE SCALE GENOMIC DNA]</scope>
    <source>
        <strain evidence="3">SpSt-192</strain>
    </source>
</reference>
<dbReference type="Gene3D" id="3.30.420.10">
    <property type="entry name" value="Ribonuclease H-like superfamily/Ribonuclease H"/>
    <property type="match status" value="1"/>
</dbReference>
<dbReference type="GO" id="GO:0006313">
    <property type="term" value="P:DNA transposition"/>
    <property type="evidence" value="ECO:0007669"/>
    <property type="project" value="InterPro"/>
</dbReference>
<keyword evidence="1" id="KW-0175">Coiled coil</keyword>
<dbReference type="EMBL" id="DSID01000526">
    <property type="protein sequence ID" value="HEX70977.1"/>
    <property type="molecule type" value="Genomic_DNA"/>
</dbReference>
<dbReference type="InterPro" id="IPR025948">
    <property type="entry name" value="HTH-like_dom"/>
</dbReference>
<comment type="caution">
    <text evidence="3">The sequence shown here is derived from an EMBL/GenBank/DDBJ whole genome shotgun (WGS) entry which is preliminary data.</text>
</comment>
<dbReference type="PANTHER" id="PTHR46889">
    <property type="entry name" value="TRANSPOSASE INSF FOR INSERTION SEQUENCE IS3B-RELATED"/>
    <property type="match status" value="1"/>
</dbReference>
<dbReference type="GO" id="GO:0004803">
    <property type="term" value="F:transposase activity"/>
    <property type="evidence" value="ECO:0007669"/>
    <property type="project" value="InterPro"/>
</dbReference>
<dbReference type="PANTHER" id="PTHR46889:SF4">
    <property type="entry name" value="TRANSPOSASE INSO FOR INSERTION SEQUENCE ELEMENT IS911B-RELATED"/>
    <property type="match status" value="1"/>
</dbReference>
<dbReference type="GO" id="GO:0003677">
    <property type="term" value="F:DNA binding"/>
    <property type="evidence" value="ECO:0007669"/>
    <property type="project" value="InterPro"/>
</dbReference>
<dbReference type="SUPFAM" id="SSF46689">
    <property type="entry name" value="Homeodomain-like"/>
    <property type="match status" value="1"/>
</dbReference>
<dbReference type="Pfam" id="PF13276">
    <property type="entry name" value="HTH_21"/>
    <property type="match status" value="1"/>
</dbReference>
<dbReference type="InterPro" id="IPR050900">
    <property type="entry name" value="Transposase_IS3/IS150/IS904"/>
</dbReference>
<dbReference type="InterPro" id="IPR001584">
    <property type="entry name" value="Integrase_cat-core"/>
</dbReference>
<sequence length="393" mass="43621">MGKPRHGAYDPAFRARAVELVRTSGLAKAQVARDLGINPETLRLWVKQAEIDAGQRDGLTTAEKAELARLRREVAVLKEEREILKKAGGFFRPGERDAMSCYRFIAAKAAEHPVALSCRVLGVSRSGYYAWRGRETSARARADAALTERIRAIHQGSRGTYGCPRVHAELRAVGERCGRRRVARLMRAAGLRGCHGQRRHLRTTTPDRLATPVPDRVERAFAPSTIGAPDRLWVADISSVSTLEGWLYLAVILDAFSRRVVGWAMADHLRTELVLDALTMAIRHRQPAAGLIHHSDHGCQYTSLAFGQQLQAAGIIPSMGSVGDCFDNAVAESFFATLKVELLHRQVWPTRAAARLAIFAFIEVWYNRQRRHSTLGYTTPIEYEALAQEVAIA</sequence>